<feature type="signal peptide" evidence="1">
    <location>
        <begin position="1"/>
        <end position="19"/>
    </location>
</feature>
<dbReference type="OrthoDB" id="6815539at2759"/>
<dbReference type="SUPFAM" id="SSF47565">
    <property type="entry name" value="Insect pheromone/odorant-binding proteins"/>
    <property type="match status" value="1"/>
</dbReference>
<dbReference type="InterPro" id="IPR006170">
    <property type="entry name" value="PBP/GOBP"/>
</dbReference>
<evidence type="ECO:0000256" key="1">
    <source>
        <dbReference type="SAM" id="SignalP"/>
    </source>
</evidence>
<dbReference type="InterPro" id="IPR036728">
    <property type="entry name" value="PBP_GOBP_sf"/>
</dbReference>
<evidence type="ECO:0000313" key="3">
    <source>
        <dbReference type="Proteomes" id="UP000801492"/>
    </source>
</evidence>
<gene>
    <name evidence="2" type="ORF">ILUMI_18865</name>
</gene>
<dbReference type="Pfam" id="PF01395">
    <property type="entry name" value="PBP_GOBP"/>
    <property type="match status" value="1"/>
</dbReference>
<organism evidence="2 3">
    <name type="scientific">Ignelater luminosus</name>
    <name type="common">Cucubano</name>
    <name type="synonym">Pyrophorus luminosus</name>
    <dbReference type="NCBI Taxonomy" id="2038154"/>
    <lineage>
        <taxon>Eukaryota</taxon>
        <taxon>Metazoa</taxon>
        <taxon>Ecdysozoa</taxon>
        <taxon>Arthropoda</taxon>
        <taxon>Hexapoda</taxon>
        <taxon>Insecta</taxon>
        <taxon>Pterygota</taxon>
        <taxon>Neoptera</taxon>
        <taxon>Endopterygota</taxon>
        <taxon>Coleoptera</taxon>
        <taxon>Polyphaga</taxon>
        <taxon>Elateriformia</taxon>
        <taxon>Elateroidea</taxon>
        <taxon>Elateridae</taxon>
        <taxon>Agrypninae</taxon>
        <taxon>Pyrophorini</taxon>
        <taxon>Ignelater</taxon>
    </lineage>
</organism>
<protein>
    <submittedName>
        <fullName evidence="2">Uncharacterized protein</fullName>
    </submittedName>
</protein>
<reference evidence="2" key="1">
    <citation type="submission" date="2019-08" db="EMBL/GenBank/DDBJ databases">
        <title>The genome of the North American firefly Photinus pyralis.</title>
        <authorList>
            <consortium name="Photinus pyralis genome working group"/>
            <person name="Fallon T.R."/>
            <person name="Sander Lower S.E."/>
            <person name="Weng J.-K."/>
        </authorList>
    </citation>
    <scope>NUCLEOTIDE SEQUENCE</scope>
    <source>
        <strain evidence="2">TRF0915ILg1</strain>
        <tissue evidence="2">Whole body</tissue>
    </source>
</reference>
<dbReference type="Proteomes" id="UP000801492">
    <property type="component" value="Unassembled WGS sequence"/>
</dbReference>
<comment type="caution">
    <text evidence="2">The sequence shown here is derived from an EMBL/GenBank/DDBJ whole genome shotgun (WGS) entry which is preliminary data.</text>
</comment>
<dbReference type="EMBL" id="VTPC01084155">
    <property type="protein sequence ID" value="KAF2887308.1"/>
    <property type="molecule type" value="Genomic_DNA"/>
</dbReference>
<proteinExistence type="predicted"/>
<feature type="chain" id="PRO_5035429742" evidence="1">
    <location>
        <begin position="20"/>
        <end position="134"/>
    </location>
</feature>
<keyword evidence="1" id="KW-0732">Signal</keyword>
<keyword evidence="3" id="KW-1185">Reference proteome</keyword>
<name>A0A8K0G6F6_IGNLU</name>
<sequence length="134" mass="14559">MKYILCLIVLFQTANYSQQMGISEKQAQIGKDCAKEYNIDLFDAMQVLTSVATLEKADKNFKCFLNCTLVTAGDMTPQGELVLDNLKQEIVEQGLDAEKAGALVNACKGATGSDVCEIAFAFTICSIGEITKMI</sequence>
<dbReference type="AlphaFoldDB" id="A0A8K0G6F6"/>
<accession>A0A8K0G6F6</accession>
<dbReference type="GO" id="GO:0005549">
    <property type="term" value="F:odorant binding"/>
    <property type="evidence" value="ECO:0007669"/>
    <property type="project" value="InterPro"/>
</dbReference>
<dbReference type="Gene3D" id="1.10.238.20">
    <property type="entry name" value="Pheromone/general odorant binding protein domain"/>
    <property type="match status" value="1"/>
</dbReference>
<dbReference type="CDD" id="cd23992">
    <property type="entry name" value="PBP_GOBP"/>
    <property type="match status" value="1"/>
</dbReference>
<feature type="non-terminal residue" evidence="2">
    <location>
        <position position="134"/>
    </location>
</feature>
<dbReference type="SMART" id="SM00708">
    <property type="entry name" value="PhBP"/>
    <property type="match status" value="1"/>
</dbReference>
<evidence type="ECO:0000313" key="2">
    <source>
        <dbReference type="EMBL" id="KAF2887308.1"/>
    </source>
</evidence>